<dbReference type="AlphaFoldDB" id="A0A1B9B842"/>
<keyword evidence="10" id="KW-1185">Reference proteome</keyword>
<comment type="function">
    <text evidence="4">Subunits I and II form the functional core of the enzyme complex. Electrons originating in cytochrome c are transferred via heme a and Cu(A) to the binuclear center formed by heme a3 and Cu(B).</text>
</comment>
<evidence type="ECO:0000313" key="10">
    <source>
        <dbReference type="Proteomes" id="UP000092578"/>
    </source>
</evidence>
<comment type="catalytic activity">
    <reaction evidence="6">
        <text>4 Fe(II)-[cytochrome c] + O2 + 8 H(+)(in) = 4 Fe(III)-[cytochrome c] + 2 H2O + 4 H(+)(out)</text>
        <dbReference type="Rhea" id="RHEA:11436"/>
        <dbReference type="Rhea" id="RHEA-COMP:10350"/>
        <dbReference type="Rhea" id="RHEA-COMP:14399"/>
        <dbReference type="ChEBI" id="CHEBI:15377"/>
        <dbReference type="ChEBI" id="CHEBI:15378"/>
        <dbReference type="ChEBI" id="CHEBI:15379"/>
        <dbReference type="ChEBI" id="CHEBI:29033"/>
        <dbReference type="ChEBI" id="CHEBI:29034"/>
        <dbReference type="EC" id="7.1.1.9"/>
    </reaction>
</comment>
<dbReference type="GO" id="GO:0005507">
    <property type="term" value="F:copper ion binding"/>
    <property type="evidence" value="ECO:0007669"/>
    <property type="project" value="InterPro"/>
</dbReference>
<protein>
    <recommendedName>
        <fullName evidence="5">Cytochrome aa3 subunit 2</fullName>
    </recommendedName>
</protein>
<dbReference type="RefSeq" id="WP_065408783.1">
    <property type="nucleotide sequence ID" value="NZ_MAYT01000001.1"/>
</dbReference>
<sequence>MHLHKYEKIWLAFGIGSLILFLVIVGINAFVTGHQPPSSDKTVDPQVVGEIAPFNKPGLKKIGKNEYQLVVLTSAFSFDVGTQDKVVEIPKGAKVHIIATTKDVVHGFEIAGTNANMMLEPGHISETTQTFREEGEFTLLCNEYCGSGHHLMHAKIKVVDQS</sequence>
<dbReference type="GO" id="GO:0030313">
    <property type="term" value="C:cell envelope"/>
    <property type="evidence" value="ECO:0007669"/>
    <property type="project" value="UniProtKB-SubCell"/>
</dbReference>
<evidence type="ECO:0000256" key="3">
    <source>
        <dbReference type="ARBA" id="ARBA00023008"/>
    </source>
</evidence>
<dbReference type="InterPro" id="IPR051403">
    <property type="entry name" value="NosZ/Cyto_c_oxidase_sub2"/>
</dbReference>
<dbReference type="CDD" id="cd13913">
    <property type="entry name" value="ba3_CcO_II_C"/>
    <property type="match status" value="1"/>
</dbReference>
<dbReference type="InterPro" id="IPR001505">
    <property type="entry name" value="Copper_CuA"/>
</dbReference>
<dbReference type="GO" id="GO:0016020">
    <property type="term" value="C:membrane"/>
    <property type="evidence" value="ECO:0007669"/>
    <property type="project" value="InterPro"/>
</dbReference>
<dbReference type="PANTHER" id="PTHR42838:SF2">
    <property type="entry name" value="NITROUS-OXIDE REDUCTASE"/>
    <property type="match status" value="1"/>
</dbReference>
<dbReference type="PANTHER" id="PTHR42838">
    <property type="entry name" value="CYTOCHROME C OXIDASE SUBUNIT II"/>
    <property type="match status" value="1"/>
</dbReference>
<evidence type="ECO:0000256" key="5">
    <source>
        <dbReference type="ARBA" id="ARBA00031399"/>
    </source>
</evidence>
<keyword evidence="3" id="KW-0186">Copper</keyword>
<accession>A0A1B9B842</accession>
<organism evidence="9 10">
    <name type="scientific">Pseudobacillus wudalianchiensis</name>
    <dbReference type="NCBI Taxonomy" id="1743143"/>
    <lineage>
        <taxon>Bacteria</taxon>
        <taxon>Bacillati</taxon>
        <taxon>Bacillota</taxon>
        <taxon>Bacilli</taxon>
        <taxon>Bacillales</taxon>
        <taxon>Bacillaceae</taxon>
        <taxon>Pseudobacillus</taxon>
    </lineage>
</organism>
<keyword evidence="2" id="KW-0479">Metal-binding</keyword>
<evidence type="ECO:0000256" key="4">
    <source>
        <dbReference type="ARBA" id="ARBA00024688"/>
    </source>
</evidence>
<evidence type="ECO:0000259" key="8">
    <source>
        <dbReference type="PROSITE" id="PS50857"/>
    </source>
</evidence>
<dbReference type="PROSITE" id="PS00078">
    <property type="entry name" value="COX2"/>
    <property type="match status" value="1"/>
</dbReference>
<feature type="domain" description="Cytochrome oxidase subunit II copper A binding" evidence="8">
    <location>
        <begin position="64"/>
        <end position="162"/>
    </location>
</feature>
<dbReference type="GO" id="GO:0004129">
    <property type="term" value="F:cytochrome-c oxidase activity"/>
    <property type="evidence" value="ECO:0007669"/>
    <property type="project" value="UniProtKB-EC"/>
</dbReference>
<feature type="transmembrane region" description="Helical" evidence="7">
    <location>
        <begin position="9"/>
        <end position="31"/>
    </location>
</feature>
<keyword evidence="7" id="KW-1133">Transmembrane helix</keyword>
<keyword evidence="7" id="KW-0472">Membrane</keyword>
<dbReference type="Proteomes" id="UP000092578">
    <property type="component" value="Unassembled WGS sequence"/>
</dbReference>
<evidence type="ECO:0000256" key="2">
    <source>
        <dbReference type="ARBA" id="ARBA00022723"/>
    </source>
</evidence>
<dbReference type="InterPro" id="IPR034214">
    <property type="entry name" value="Ba3_CcO_II_C"/>
</dbReference>
<dbReference type="Gene3D" id="2.60.40.420">
    <property type="entry name" value="Cupredoxins - blue copper proteins"/>
    <property type="match status" value="1"/>
</dbReference>
<name>A0A1B9B842_9BACI</name>
<evidence type="ECO:0000313" key="9">
    <source>
        <dbReference type="EMBL" id="OCA92253.1"/>
    </source>
</evidence>
<dbReference type="Pfam" id="PF00116">
    <property type="entry name" value="COX2"/>
    <property type="match status" value="1"/>
</dbReference>
<dbReference type="InterPro" id="IPR008972">
    <property type="entry name" value="Cupredoxin"/>
</dbReference>
<evidence type="ECO:0000256" key="1">
    <source>
        <dbReference type="ARBA" id="ARBA00004196"/>
    </source>
</evidence>
<dbReference type="EMBL" id="MAYT01000001">
    <property type="protein sequence ID" value="OCA92253.1"/>
    <property type="molecule type" value="Genomic_DNA"/>
</dbReference>
<evidence type="ECO:0000256" key="7">
    <source>
        <dbReference type="SAM" id="Phobius"/>
    </source>
</evidence>
<reference evidence="10" key="1">
    <citation type="submission" date="2016-05" db="EMBL/GenBank/DDBJ databases">
        <authorList>
            <person name="Liu B."/>
            <person name="Wang J."/>
            <person name="Zhu Y."/>
            <person name="Liu G."/>
            <person name="Chen Q."/>
            <person name="Chen Z."/>
            <person name="Lan J."/>
            <person name="Che J."/>
            <person name="Ge C."/>
            <person name="Shi H."/>
            <person name="Pan Z."/>
            <person name="Liu X."/>
        </authorList>
    </citation>
    <scope>NUCLEOTIDE SEQUENCE [LARGE SCALE GENOMIC DNA]</scope>
    <source>
        <strain evidence="10">FJAT-27215</strain>
    </source>
</reference>
<dbReference type="InterPro" id="IPR002429">
    <property type="entry name" value="CcO_II-like_C"/>
</dbReference>
<comment type="caution">
    <text evidence="9">The sequence shown here is derived from an EMBL/GenBank/DDBJ whole genome shotgun (WGS) entry which is preliminary data.</text>
</comment>
<proteinExistence type="predicted"/>
<keyword evidence="7" id="KW-0812">Transmembrane</keyword>
<dbReference type="SUPFAM" id="SSF49503">
    <property type="entry name" value="Cupredoxins"/>
    <property type="match status" value="1"/>
</dbReference>
<comment type="subcellular location">
    <subcellularLocation>
        <location evidence="1">Cell envelope</location>
    </subcellularLocation>
</comment>
<dbReference type="PROSITE" id="PS50857">
    <property type="entry name" value="COX2_CUA"/>
    <property type="match status" value="1"/>
</dbReference>
<evidence type="ECO:0000256" key="6">
    <source>
        <dbReference type="ARBA" id="ARBA00047816"/>
    </source>
</evidence>
<gene>
    <name evidence="9" type="ORF">A8F95_00555</name>
</gene>